<comment type="similarity">
    <text evidence="5">Belongs to the TRAFAC class myosin-kinesin ATPase superfamily. Myosin family.</text>
</comment>
<evidence type="ECO:0000256" key="3">
    <source>
        <dbReference type="ARBA" id="ARBA00023123"/>
    </source>
</evidence>
<dbReference type="PANTHER" id="PTHR47335:SF1">
    <property type="entry name" value="UNCONVENTIONAL MYOSIN-XVI"/>
    <property type="match status" value="1"/>
</dbReference>
<reference evidence="8" key="1">
    <citation type="submission" date="2022-11" db="EMBL/GenBank/DDBJ databases">
        <title>Chromosome-level genome of Pogonophryne albipinna.</title>
        <authorList>
            <person name="Jo E."/>
        </authorList>
    </citation>
    <scope>NUCLEOTIDE SEQUENCE</scope>
    <source>
        <strain evidence="8">SGF0006</strain>
        <tissue evidence="8">Muscle</tissue>
    </source>
</reference>
<dbReference type="InterPro" id="IPR027417">
    <property type="entry name" value="P-loop_NTPase"/>
</dbReference>
<keyword evidence="2 5" id="KW-0067">ATP-binding</keyword>
<dbReference type="GO" id="GO:2000134">
    <property type="term" value="P:negative regulation of G1/S transition of mitotic cell cycle"/>
    <property type="evidence" value="ECO:0007669"/>
    <property type="project" value="TreeGrafter"/>
</dbReference>
<dbReference type="Pfam" id="PF24556">
    <property type="entry name" value="SH3_Myosin-XVIIIa"/>
    <property type="match status" value="1"/>
</dbReference>
<dbReference type="PRINTS" id="PR00193">
    <property type="entry name" value="MYOSINHEAVY"/>
</dbReference>
<protein>
    <recommendedName>
        <fullName evidence="7">Myosin motor domain-containing protein</fullName>
    </recommendedName>
</protein>
<comment type="caution">
    <text evidence="8">The sequence shown here is derived from an EMBL/GenBank/DDBJ whole genome shotgun (WGS) entry which is preliminary data.</text>
</comment>
<evidence type="ECO:0000259" key="7">
    <source>
        <dbReference type="PROSITE" id="PS51456"/>
    </source>
</evidence>
<dbReference type="Proteomes" id="UP001219934">
    <property type="component" value="Unassembled WGS sequence"/>
</dbReference>
<evidence type="ECO:0000256" key="5">
    <source>
        <dbReference type="PROSITE-ProRule" id="PRU00782"/>
    </source>
</evidence>
<dbReference type="GO" id="GO:0005524">
    <property type="term" value="F:ATP binding"/>
    <property type="evidence" value="ECO:0007669"/>
    <property type="project" value="UniProtKB-UniRule"/>
</dbReference>
<dbReference type="InterPro" id="IPR001609">
    <property type="entry name" value="Myosin_head_motor_dom-like"/>
</dbReference>
<feature type="region of interest" description="Disordered" evidence="6">
    <location>
        <begin position="1"/>
        <end position="71"/>
    </location>
</feature>
<proteinExistence type="inferred from homology"/>
<evidence type="ECO:0000313" key="9">
    <source>
        <dbReference type="Proteomes" id="UP001219934"/>
    </source>
</evidence>
<feature type="binding site" evidence="5">
    <location>
        <begin position="273"/>
        <end position="280"/>
    </location>
    <ligand>
        <name>ATP</name>
        <dbReference type="ChEBI" id="CHEBI:30616"/>
    </ligand>
</feature>
<dbReference type="InterPro" id="IPR036961">
    <property type="entry name" value="Kinesin_motor_dom_sf"/>
</dbReference>
<evidence type="ECO:0000256" key="2">
    <source>
        <dbReference type="ARBA" id="ARBA00022840"/>
    </source>
</evidence>
<comment type="caution">
    <text evidence="5">Lacks conserved residue(s) required for the propagation of feature annotation.</text>
</comment>
<accession>A0AAD6AER6</accession>
<sequence length="390" mass="43318">MALSSRLKLWEQKGGIKEEKTPVPAAEPPPPLSAVPGGFLKQLVRETEKETKLKEPESKEERSPNKLSDNLVQQFLLPDETPPILEAEMIKQEVRQKAAAETTKQQVEMKPEKKKNRKEVRDVWYEAGTVWYVHKDGYTLATQLKPDEGTPELPEGRARVKLQTDGSLHDVTEDQIQKVNPTEMDLCEDLSDLQSVNESSVLHTLSCRARNNQPLTHSGPNIINLWPPIHSKTPKSRRGECVWDAPPALSSLVKSVYVSMVGTRRDHSVCVLGRSGTGKTSTSQSFTLALLRQAGTTGGKVTLERVQAMFTVLRSFGCVSSPHSDASTRFASVFSLDFNHAGQAAAGHLQTMMLDKWKVCQKTEGESNFLVFSQLLAGVSTEMKYILQKN</sequence>
<dbReference type="AlphaFoldDB" id="A0AAD6AER6"/>
<dbReference type="InterPro" id="IPR052838">
    <property type="entry name" value="Myosin-XVI"/>
</dbReference>
<dbReference type="GO" id="GO:0051015">
    <property type="term" value="F:actin filament binding"/>
    <property type="evidence" value="ECO:0007669"/>
    <property type="project" value="TreeGrafter"/>
</dbReference>
<dbReference type="GO" id="GO:0043491">
    <property type="term" value="P:phosphatidylinositol 3-kinase/protein kinase B signal transduction"/>
    <property type="evidence" value="ECO:0007669"/>
    <property type="project" value="TreeGrafter"/>
</dbReference>
<dbReference type="EMBL" id="JAPTMU010000034">
    <property type="protein sequence ID" value="KAJ4923372.1"/>
    <property type="molecule type" value="Genomic_DNA"/>
</dbReference>
<keyword evidence="4 5" id="KW-0505">Motor protein</keyword>
<dbReference type="PANTHER" id="PTHR47335">
    <property type="entry name" value="UNCONVENTIONAL MYOSIN-XVI"/>
    <property type="match status" value="1"/>
</dbReference>
<keyword evidence="5" id="KW-0009">Actin-binding</keyword>
<keyword evidence="3 5" id="KW-0518">Myosin</keyword>
<dbReference type="Gene3D" id="3.40.850.10">
    <property type="entry name" value="Kinesin motor domain"/>
    <property type="match status" value="1"/>
</dbReference>
<dbReference type="GO" id="GO:0048812">
    <property type="term" value="P:neuron projection morphogenesis"/>
    <property type="evidence" value="ECO:0007669"/>
    <property type="project" value="TreeGrafter"/>
</dbReference>
<keyword evidence="9" id="KW-1185">Reference proteome</keyword>
<evidence type="ECO:0000256" key="6">
    <source>
        <dbReference type="SAM" id="MobiDB-lite"/>
    </source>
</evidence>
<keyword evidence="1 5" id="KW-0547">Nucleotide-binding</keyword>
<evidence type="ECO:0000313" key="8">
    <source>
        <dbReference type="EMBL" id="KAJ4923372.1"/>
    </source>
</evidence>
<feature type="domain" description="Myosin motor" evidence="7">
    <location>
        <begin position="185"/>
        <end position="390"/>
    </location>
</feature>
<dbReference type="PROSITE" id="PS51456">
    <property type="entry name" value="MYOSIN_MOTOR"/>
    <property type="match status" value="1"/>
</dbReference>
<dbReference type="Pfam" id="PF00063">
    <property type="entry name" value="Myosin_head"/>
    <property type="match status" value="1"/>
</dbReference>
<dbReference type="InterPro" id="IPR057772">
    <property type="entry name" value="SH3_Myo18a"/>
</dbReference>
<dbReference type="GO" id="GO:0005654">
    <property type="term" value="C:nucleoplasm"/>
    <property type="evidence" value="ECO:0007669"/>
    <property type="project" value="TreeGrafter"/>
</dbReference>
<evidence type="ECO:0000256" key="1">
    <source>
        <dbReference type="ARBA" id="ARBA00022741"/>
    </source>
</evidence>
<feature type="compositionally biased region" description="Basic and acidic residues" evidence="6">
    <location>
        <begin position="43"/>
        <end position="64"/>
    </location>
</feature>
<evidence type="ECO:0000256" key="4">
    <source>
        <dbReference type="ARBA" id="ARBA00023175"/>
    </source>
</evidence>
<dbReference type="GO" id="GO:0016459">
    <property type="term" value="C:myosin complex"/>
    <property type="evidence" value="ECO:0007669"/>
    <property type="project" value="UniProtKB-KW"/>
</dbReference>
<dbReference type="SUPFAM" id="SSF52540">
    <property type="entry name" value="P-loop containing nucleoside triphosphate hydrolases"/>
    <property type="match status" value="1"/>
</dbReference>
<dbReference type="GO" id="GO:0019903">
    <property type="term" value="F:protein phosphatase binding"/>
    <property type="evidence" value="ECO:0007669"/>
    <property type="project" value="TreeGrafter"/>
</dbReference>
<name>A0AAD6AER6_9TELE</name>
<organism evidence="8 9">
    <name type="scientific">Pogonophryne albipinna</name>
    <dbReference type="NCBI Taxonomy" id="1090488"/>
    <lineage>
        <taxon>Eukaryota</taxon>
        <taxon>Metazoa</taxon>
        <taxon>Chordata</taxon>
        <taxon>Craniata</taxon>
        <taxon>Vertebrata</taxon>
        <taxon>Euteleostomi</taxon>
        <taxon>Actinopterygii</taxon>
        <taxon>Neopterygii</taxon>
        <taxon>Teleostei</taxon>
        <taxon>Neoteleostei</taxon>
        <taxon>Acanthomorphata</taxon>
        <taxon>Eupercaria</taxon>
        <taxon>Perciformes</taxon>
        <taxon>Notothenioidei</taxon>
        <taxon>Pogonophryne</taxon>
    </lineage>
</organism>
<dbReference type="GO" id="GO:0048471">
    <property type="term" value="C:perinuclear region of cytoplasm"/>
    <property type="evidence" value="ECO:0007669"/>
    <property type="project" value="TreeGrafter"/>
</dbReference>
<gene>
    <name evidence="8" type="ORF">JOQ06_029586</name>
</gene>
<feature type="compositionally biased region" description="Basic and acidic residues" evidence="6">
    <location>
        <begin position="8"/>
        <end position="21"/>
    </location>
</feature>
<dbReference type="GO" id="GO:0003774">
    <property type="term" value="F:cytoskeletal motor activity"/>
    <property type="evidence" value="ECO:0007669"/>
    <property type="project" value="UniProtKB-UniRule"/>
</dbReference>